<dbReference type="RefSeq" id="WP_067963571.1">
    <property type="nucleotide sequence ID" value="NZ_CP015005.1"/>
</dbReference>
<protein>
    <submittedName>
        <fullName evidence="1">Uncharacterized protein</fullName>
    </submittedName>
</protein>
<reference evidence="1 2" key="1">
    <citation type="submission" date="2020-08" db="EMBL/GenBank/DDBJ databases">
        <title>Genomic Encyclopedia of Type Strains, Phase IV (KMG-IV): sequencing the most valuable type-strain genomes for metagenomic binning, comparative biology and taxonomic classification.</title>
        <authorList>
            <person name="Goeker M."/>
        </authorList>
    </citation>
    <scope>NUCLEOTIDE SEQUENCE [LARGE SCALE GENOMIC DNA]</scope>
    <source>
        <strain evidence="1 2">DSM 10368</strain>
    </source>
</reference>
<proteinExistence type="predicted"/>
<accession>A0ABR6H6W4</accession>
<dbReference type="Proteomes" id="UP000577697">
    <property type="component" value="Unassembled WGS sequence"/>
</dbReference>
<name>A0ABR6H6W4_AMIAI</name>
<comment type="caution">
    <text evidence="1">The sequence shown here is derived from an EMBL/GenBank/DDBJ whole genome shotgun (WGS) entry which is preliminary data.</text>
</comment>
<evidence type="ECO:0000313" key="2">
    <source>
        <dbReference type="Proteomes" id="UP000577697"/>
    </source>
</evidence>
<gene>
    <name evidence="1" type="ORF">FHS67_002567</name>
</gene>
<keyword evidence="2" id="KW-1185">Reference proteome</keyword>
<dbReference type="EMBL" id="JACICB010000008">
    <property type="protein sequence ID" value="MBB3706247.1"/>
    <property type="molecule type" value="Genomic_DNA"/>
</dbReference>
<evidence type="ECO:0000313" key="1">
    <source>
        <dbReference type="EMBL" id="MBB3706247.1"/>
    </source>
</evidence>
<sequence>MTMSSSSCLAALSAVVLDMTRQSSLRAPRYRSLSLVLPRALLAPLVADLDALHGRILQRSTALNAMLACHLRALYD</sequence>
<organism evidence="1 2">
    <name type="scientific">Aminobacter aminovorans</name>
    <name type="common">Chelatobacter heintzii</name>
    <dbReference type="NCBI Taxonomy" id="83263"/>
    <lineage>
        <taxon>Bacteria</taxon>
        <taxon>Pseudomonadati</taxon>
        <taxon>Pseudomonadota</taxon>
        <taxon>Alphaproteobacteria</taxon>
        <taxon>Hyphomicrobiales</taxon>
        <taxon>Phyllobacteriaceae</taxon>
        <taxon>Aminobacter</taxon>
    </lineage>
</organism>